<dbReference type="PANTHER" id="PTHR23011:SF28">
    <property type="entry name" value="CYCLIC NUCLEOTIDE-BINDING DOMAIN CONTAINING PROTEIN"/>
    <property type="match status" value="1"/>
</dbReference>
<feature type="domain" description="Cyclic nucleotide-binding" evidence="1">
    <location>
        <begin position="59"/>
        <end position="91"/>
    </location>
</feature>
<reference evidence="2 3" key="1">
    <citation type="submission" date="2016-11" db="EMBL/GenBank/DDBJ databases">
        <title>The macronuclear genome of Stentor coeruleus: a giant cell with tiny introns.</title>
        <authorList>
            <person name="Slabodnick M."/>
            <person name="Ruby J.G."/>
            <person name="Reiff S.B."/>
            <person name="Swart E.C."/>
            <person name="Gosai S."/>
            <person name="Prabakaran S."/>
            <person name="Witkowska E."/>
            <person name="Larue G.E."/>
            <person name="Fisher S."/>
            <person name="Freeman R.M."/>
            <person name="Gunawardena J."/>
            <person name="Chu W."/>
            <person name="Stover N.A."/>
            <person name="Gregory B.D."/>
            <person name="Nowacki M."/>
            <person name="Derisi J."/>
            <person name="Roy S.W."/>
            <person name="Marshall W.F."/>
            <person name="Sood P."/>
        </authorList>
    </citation>
    <scope>NUCLEOTIDE SEQUENCE [LARGE SCALE GENOMIC DNA]</scope>
    <source>
        <strain evidence="2">WM001</strain>
    </source>
</reference>
<dbReference type="PRINTS" id="PR00103">
    <property type="entry name" value="CAMPKINASE"/>
</dbReference>
<proteinExistence type="predicted"/>
<evidence type="ECO:0000259" key="1">
    <source>
        <dbReference type="PROSITE" id="PS50042"/>
    </source>
</evidence>
<dbReference type="InterPro" id="IPR014710">
    <property type="entry name" value="RmlC-like_jellyroll"/>
</dbReference>
<dbReference type="InterPro" id="IPR000595">
    <property type="entry name" value="cNMP-bd_dom"/>
</dbReference>
<dbReference type="OrthoDB" id="291989at2759"/>
<dbReference type="CDD" id="cd00038">
    <property type="entry name" value="CAP_ED"/>
    <property type="match status" value="1"/>
</dbReference>
<sequence length="515" mass="60038">MQDNIEMKEIIQILKIPSKFRLHHQHETLVNYTKDVAFFSKIAAEHNSSEIHKECCSVMLLEEYEEGDLIINYGEIGEKFYILLYGSVSIMLPIKKKIKLTVSELKRYQTLIDAHDDDQMSGDESSSIFETEYPENYDKIYRREGMAIYDSDIHKKLMKKGTNYEKILNINLEPENADEKAIIEFIQEKYGKNKYNLVEMLRETDKNYIEIEMDQLEEIGILNSGESFGELALISDKPRAASIKAKEHTKLLVLHKDDFKQILGSLAERQLMIKVRFLQSLPYFFSWTKSLLVKLAYFFTPISIRYKQKLFREGEITDGIYFIKEGEFVLSKKCEMQNDASSQYRSDSNLIRFKKPNIPRLTRLLNVIIKGKNEAVGGYEVVEKILYREYSCTCTSTKAEVYYVQKEHLLTKFPHIESIRSMLKDSNKRLTERYQRVSMNEELKTITENSCRASVKRTPKLSCHDLGALSSRRNISVSSKKEIPTNSTLNVRIRSLFAYPSTFMKKCRINRANAK</sequence>
<dbReference type="AlphaFoldDB" id="A0A1R2B8B9"/>
<dbReference type="Gene3D" id="2.60.120.10">
    <property type="entry name" value="Jelly Rolls"/>
    <property type="match status" value="3"/>
</dbReference>
<feature type="domain" description="Cyclic nucleotide-binding" evidence="1">
    <location>
        <begin position="283"/>
        <end position="360"/>
    </location>
</feature>
<comment type="caution">
    <text evidence="2">The sequence shown here is derived from an EMBL/GenBank/DDBJ whole genome shotgun (WGS) entry which is preliminary data.</text>
</comment>
<dbReference type="SUPFAM" id="SSF51206">
    <property type="entry name" value="cAMP-binding domain-like"/>
    <property type="match status" value="2"/>
</dbReference>
<dbReference type="PROSITE" id="PS00888">
    <property type="entry name" value="CNMP_BINDING_1"/>
    <property type="match status" value="1"/>
</dbReference>
<evidence type="ECO:0000313" key="3">
    <source>
        <dbReference type="Proteomes" id="UP000187209"/>
    </source>
</evidence>
<dbReference type="EMBL" id="MPUH01000857">
    <property type="protein sequence ID" value="OMJ72986.1"/>
    <property type="molecule type" value="Genomic_DNA"/>
</dbReference>
<dbReference type="Pfam" id="PF00027">
    <property type="entry name" value="cNMP_binding"/>
    <property type="match status" value="1"/>
</dbReference>
<dbReference type="Proteomes" id="UP000187209">
    <property type="component" value="Unassembled WGS sequence"/>
</dbReference>
<dbReference type="InterPro" id="IPR018490">
    <property type="entry name" value="cNMP-bd_dom_sf"/>
</dbReference>
<dbReference type="PANTHER" id="PTHR23011">
    <property type="entry name" value="CYCLIC NUCLEOTIDE-BINDING DOMAIN CONTAINING PROTEIN"/>
    <property type="match status" value="1"/>
</dbReference>
<protein>
    <recommendedName>
        <fullName evidence="1">Cyclic nucleotide-binding domain-containing protein</fullName>
    </recommendedName>
</protein>
<accession>A0A1R2B8B9</accession>
<organism evidence="2 3">
    <name type="scientific">Stentor coeruleus</name>
    <dbReference type="NCBI Taxonomy" id="5963"/>
    <lineage>
        <taxon>Eukaryota</taxon>
        <taxon>Sar</taxon>
        <taxon>Alveolata</taxon>
        <taxon>Ciliophora</taxon>
        <taxon>Postciliodesmatophora</taxon>
        <taxon>Heterotrichea</taxon>
        <taxon>Heterotrichida</taxon>
        <taxon>Stentoridae</taxon>
        <taxon>Stentor</taxon>
    </lineage>
</organism>
<dbReference type="PROSITE" id="PS00889">
    <property type="entry name" value="CNMP_BINDING_2"/>
    <property type="match status" value="1"/>
</dbReference>
<dbReference type="InterPro" id="IPR018488">
    <property type="entry name" value="cNMP-bd_CS"/>
</dbReference>
<dbReference type="PROSITE" id="PS50042">
    <property type="entry name" value="CNMP_BINDING_3"/>
    <property type="match status" value="3"/>
</dbReference>
<keyword evidence="3" id="KW-1185">Reference proteome</keyword>
<evidence type="ECO:0000313" key="2">
    <source>
        <dbReference type="EMBL" id="OMJ72986.1"/>
    </source>
</evidence>
<name>A0A1R2B8B9_9CILI</name>
<gene>
    <name evidence="2" type="ORF">SteCoe_28438</name>
</gene>
<feature type="domain" description="Cyclic nucleotide-binding" evidence="1">
    <location>
        <begin position="198"/>
        <end position="280"/>
    </location>
</feature>